<evidence type="ECO:0000313" key="3">
    <source>
        <dbReference type="Proteomes" id="UP000015105"/>
    </source>
</evidence>
<reference evidence="3" key="2">
    <citation type="journal article" date="2017" name="Nat. Plants">
        <title>The Aegilops tauschii genome reveals multiple impacts of transposons.</title>
        <authorList>
            <person name="Zhao G."/>
            <person name="Zou C."/>
            <person name="Li K."/>
            <person name="Wang K."/>
            <person name="Li T."/>
            <person name="Gao L."/>
            <person name="Zhang X."/>
            <person name="Wang H."/>
            <person name="Yang Z."/>
            <person name="Liu X."/>
            <person name="Jiang W."/>
            <person name="Mao L."/>
            <person name="Kong X."/>
            <person name="Jiao Y."/>
            <person name="Jia J."/>
        </authorList>
    </citation>
    <scope>NUCLEOTIDE SEQUENCE [LARGE SCALE GENOMIC DNA]</scope>
    <source>
        <strain evidence="3">cv. AL8/78</strain>
    </source>
</reference>
<reference evidence="2" key="5">
    <citation type="journal article" date="2021" name="G3 (Bethesda)">
        <title>Aegilops tauschii genome assembly Aet v5.0 features greater sequence contiguity and improved annotation.</title>
        <authorList>
            <person name="Wang L."/>
            <person name="Zhu T."/>
            <person name="Rodriguez J.C."/>
            <person name="Deal K.R."/>
            <person name="Dubcovsky J."/>
            <person name="McGuire P.E."/>
            <person name="Lux T."/>
            <person name="Spannagl M."/>
            <person name="Mayer K.F.X."/>
            <person name="Baldrich P."/>
            <person name="Meyers B.C."/>
            <person name="Huo N."/>
            <person name="Gu Y.Q."/>
            <person name="Zhou H."/>
            <person name="Devos K.M."/>
            <person name="Bennetzen J.L."/>
            <person name="Unver T."/>
            <person name="Budak H."/>
            <person name="Gulick P.J."/>
            <person name="Galiba G."/>
            <person name="Kalapos B."/>
            <person name="Nelson D.R."/>
            <person name="Li P."/>
            <person name="You F.M."/>
            <person name="Luo M.C."/>
            <person name="Dvorak J."/>
        </authorList>
    </citation>
    <scope>NUCLEOTIDE SEQUENCE [LARGE SCALE GENOMIC DNA]</scope>
    <source>
        <strain evidence="2">cv. AL8/78</strain>
    </source>
</reference>
<reference evidence="2" key="4">
    <citation type="submission" date="2019-03" db="UniProtKB">
        <authorList>
            <consortium name="EnsemblPlants"/>
        </authorList>
    </citation>
    <scope>IDENTIFICATION</scope>
</reference>
<evidence type="ECO:0000313" key="2">
    <source>
        <dbReference type="EnsemblPlants" id="AET5Gv20046200.1"/>
    </source>
</evidence>
<dbReference type="GO" id="GO:0015074">
    <property type="term" value="P:DNA integration"/>
    <property type="evidence" value="ECO:0007669"/>
    <property type="project" value="InterPro"/>
</dbReference>
<name>A0A453JGT4_AEGTS</name>
<dbReference type="InterPro" id="IPR041588">
    <property type="entry name" value="Integrase_H2C2"/>
</dbReference>
<dbReference type="SUPFAM" id="SSF53098">
    <property type="entry name" value="Ribonuclease H-like"/>
    <property type="match status" value="1"/>
</dbReference>
<accession>A0A453JGT4</accession>
<dbReference type="Pfam" id="PF00665">
    <property type="entry name" value="rve"/>
    <property type="match status" value="1"/>
</dbReference>
<dbReference type="AlphaFoldDB" id="A0A453JGT4"/>
<dbReference type="Gene3D" id="1.10.340.70">
    <property type="match status" value="1"/>
</dbReference>
<dbReference type="FunFam" id="1.10.340.70:FF:000001">
    <property type="entry name" value="Retrovirus-related Pol polyprotein from transposon gypsy-like Protein"/>
    <property type="match status" value="1"/>
</dbReference>
<protein>
    <recommendedName>
        <fullName evidence="1">Integrase catalytic domain-containing protein</fullName>
    </recommendedName>
</protein>
<evidence type="ECO:0000259" key="1">
    <source>
        <dbReference type="PROSITE" id="PS50994"/>
    </source>
</evidence>
<dbReference type="Gene3D" id="3.30.420.10">
    <property type="entry name" value="Ribonuclease H-like superfamily/Ribonuclease H"/>
    <property type="match status" value="1"/>
</dbReference>
<dbReference type="GO" id="GO:0003676">
    <property type="term" value="F:nucleic acid binding"/>
    <property type="evidence" value="ECO:0007669"/>
    <property type="project" value="InterPro"/>
</dbReference>
<reference evidence="3" key="1">
    <citation type="journal article" date="2014" name="Science">
        <title>Ancient hybridizations among the ancestral genomes of bread wheat.</title>
        <authorList>
            <consortium name="International Wheat Genome Sequencing Consortium,"/>
            <person name="Marcussen T."/>
            <person name="Sandve S.R."/>
            <person name="Heier L."/>
            <person name="Spannagl M."/>
            <person name="Pfeifer M."/>
            <person name="Jakobsen K.S."/>
            <person name="Wulff B.B."/>
            <person name="Steuernagel B."/>
            <person name="Mayer K.F."/>
            <person name="Olsen O.A."/>
        </authorList>
    </citation>
    <scope>NUCLEOTIDE SEQUENCE [LARGE SCALE GENOMIC DNA]</scope>
    <source>
        <strain evidence="3">cv. AL8/78</strain>
    </source>
</reference>
<sequence length="317" mass="36448">LSRKGSTLMATTIITPTWIESVEKSYEQDPKCQELLQKLLIAADAEKHYTLTAGVLRYKGRILIGNDEDLKHQLIDSLHSSAVGGHSGIVANYQRIKRLFYWPGMKKDVEKFITECPVCQRAKAEHCQYPGLLDPLPLRDMAWAHLTMDFIEGLPKSSGKEVILVVVDRYTKYTHFISLPHPYNVNMVAQAFMDNVFKLHGPPISIVTDRDRIFTSNMWEGIFKAMKIKLRLSTAYQTQSDGQTKRVNQCLESYLRCMVFQEPKKWHSWLPLAEWWYNTTYHTATKFTPFQALYSYPPPLISEIAIPGPVDTDARDF</sequence>
<dbReference type="Gramene" id="AET5Gv20046200.1">
    <property type="protein sequence ID" value="AET5Gv20046200.1"/>
    <property type="gene ID" value="AET5Gv20046200"/>
</dbReference>
<dbReference type="InterPro" id="IPR001584">
    <property type="entry name" value="Integrase_cat-core"/>
</dbReference>
<dbReference type="PANTHER" id="PTHR37984">
    <property type="entry name" value="PROTEIN CBG26694"/>
    <property type="match status" value="1"/>
</dbReference>
<dbReference type="Pfam" id="PF17921">
    <property type="entry name" value="Integrase_H2C2"/>
    <property type="match status" value="1"/>
</dbReference>
<reference evidence="2" key="3">
    <citation type="journal article" date="2017" name="Nature">
        <title>Genome sequence of the progenitor of the wheat D genome Aegilops tauschii.</title>
        <authorList>
            <person name="Luo M.C."/>
            <person name="Gu Y.Q."/>
            <person name="Puiu D."/>
            <person name="Wang H."/>
            <person name="Twardziok S.O."/>
            <person name="Deal K.R."/>
            <person name="Huo N."/>
            <person name="Zhu T."/>
            <person name="Wang L."/>
            <person name="Wang Y."/>
            <person name="McGuire P.E."/>
            <person name="Liu S."/>
            <person name="Long H."/>
            <person name="Ramasamy R.K."/>
            <person name="Rodriguez J.C."/>
            <person name="Van S.L."/>
            <person name="Yuan L."/>
            <person name="Wang Z."/>
            <person name="Xia Z."/>
            <person name="Xiao L."/>
            <person name="Anderson O.D."/>
            <person name="Ouyang S."/>
            <person name="Liang Y."/>
            <person name="Zimin A.V."/>
            <person name="Pertea G."/>
            <person name="Qi P."/>
            <person name="Bennetzen J.L."/>
            <person name="Dai X."/>
            <person name="Dawson M.W."/>
            <person name="Muller H.G."/>
            <person name="Kugler K."/>
            <person name="Rivarola-Duarte L."/>
            <person name="Spannagl M."/>
            <person name="Mayer K.F.X."/>
            <person name="Lu F.H."/>
            <person name="Bevan M.W."/>
            <person name="Leroy P."/>
            <person name="Li P."/>
            <person name="You F.M."/>
            <person name="Sun Q."/>
            <person name="Liu Z."/>
            <person name="Lyons E."/>
            <person name="Wicker T."/>
            <person name="Salzberg S.L."/>
            <person name="Devos K.M."/>
            <person name="Dvorak J."/>
        </authorList>
    </citation>
    <scope>NUCLEOTIDE SEQUENCE [LARGE SCALE GENOMIC DNA]</scope>
    <source>
        <strain evidence="2">cv. AL8/78</strain>
    </source>
</reference>
<dbReference type="Proteomes" id="UP000015105">
    <property type="component" value="Chromosome 5D"/>
</dbReference>
<dbReference type="InterPro" id="IPR012337">
    <property type="entry name" value="RNaseH-like_sf"/>
</dbReference>
<dbReference type="PROSITE" id="PS50994">
    <property type="entry name" value="INTEGRASE"/>
    <property type="match status" value="1"/>
</dbReference>
<dbReference type="PANTHER" id="PTHR37984:SF15">
    <property type="entry name" value="INTEGRASE CATALYTIC DOMAIN-CONTAINING PROTEIN"/>
    <property type="match status" value="1"/>
</dbReference>
<dbReference type="EnsemblPlants" id="AET5Gv20046200.1">
    <property type="protein sequence ID" value="AET5Gv20046200.1"/>
    <property type="gene ID" value="AET5Gv20046200"/>
</dbReference>
<organism evidence="2 3">
    <name type="scientific">Aegilops tauschii subsp. strangulata</name>
    <name type="common">Goatgrass</name>
    <dbReference type="NCBI Taxonomy" id="200361"/>
    <lineage>
        <taxon>Eukaryota</taxon>
        <taxon>Viridiplantae</taxon>
        <taxon>Streptophyta</taxon>
        <taxon>Embryophyta</taxon>
        <taxon>Tracheophyta</taxon>
        <taxon>Spermatophyta</taxon>
        <taxon>Magnoliopsida</taxon>
        <taxon>Liliopsida</taxon>
        <taxon>Poales</taxon>
        <taxon>Poaceae</taxon>
        <taxon>BOP clade</taxon>
        <taxon>Pooideae</taxon>
        <taxon>Triticodae</taxon>
        <taxon>Triticeae</taxon>
        <taxon>Triticinae</taxon>
        <taxon>Aegilops</taxon>
    </lineage>
</organism>
<dbReference type="InterPro" id="IPR050951">
    <property type="entry name" value="Retrovirus_Pol_polyprotein"/>
</dbReference>
<dbReference type="STRING" id="200361.A0A453JGT4"/>
<proteinExistence type="predicted"/>
<feature type="domain" description="Integrase catalytic" evidence="1">
    <location>
        <begin position="133"/>
        <end position="297"/>
    </location>
</feature>
<dbReference type="InterPro" id="IPR036397">
    <property type="entry name" value="RNaseH_sf"/>
</dbReference>
<keyword evidence="3" id="KW-1185">Reference proteome</keyword>